<proteinExistence type="predicted"/>
<organism evidence="2 3">
    <name type="scientific">Amycolatopsis tucumanensis</name>
    <dbReference type="NCBI Taxonomy" id="401106"/>
    <lineage>
        <taxon>Bacteria</taxon>
        <taxon>Bacillati</taxon>
        <taxon>Actinomycetota</taxon>
        <taxon>Actinomycetes</taxon>
        <taxon>Pseudonocardiales</taxon>
        <taxon>Pseudonocardiaceae</taxon>
        <taxon>Amycolatopsis</taxon>
    </lineage>
</organism>
<keyword evidence="3" id="KW-1185">Reference proteome</keyword>
<sequence>MHQLVRRSGNPTVDGGARRHAQPAPTAGQLLRRNGRPMTGHHTGVDGTSLAGIVVLSGWSATFRLAFLLAGPAAAVVALAPSSREAVALPLAAGVLWSLRSRSLTR</sequence>
<accession>A0ABP7JGK9</accession>
<evidence type="ECO:0000256" key="1">
    <source>
        <dbReference type="SAM" id="MobiDB-lite"/>
    </source>
</evidence>
<name>A0ABP7JGK9_9PSEU</name>
<feature type="region of interest" description="Disordered" evidence="1">
    <location>
        <begin position="1"/>
        <end position="43"/>
    </location>
</feature>
<protein>
    <submittedName>
        <fullName evidence="2">Uncharacterized protein</fullName>
    </submittedName>
</protein>
<comment type="caution">
    <text evidence="2">The sequence shown here is derived from an EMBL/GenBank/DDBJ whole genome shotgun (WGS) entry which is preliminary data.</text>
</comment>
<evidence type="ECO:0000313" key="2">
    <source>
        <dbReference type="EMBL" id="GAA3844531.1"/>
    </source>
</evidence>
<dbReference type="Proteomes" id="UP001501624">
    <property type="component" value="Unassembled WGS sequence"/>
</dbReference>
<evidence type="ECO:0000313" key="3">
    <source>
        <dbReference type="Proteomes" id="UP001501624"/>
    </source>
</evidence>
<reference evidence="3" key="1">
    <citation type="journal article" date="2019" name="Int. J. Syst. Evol. Microbiol.">
        <title>The Global Catalogue of Microorganisms (GCM) 10K type strain sequencing project: providing services to taxonomists for standard genome sequencing and annotation.</title>
        <authorList>
            <consortium name="The Broad Institute Genomics Platform"/>
            <consortium name="The Broad Institute Genome Sequencing Center for Infectious Disease"/>
            <person name="Wu L."/>
            <person name="Ma J."/>
        </authorList>
    </citation>
    <scope>NUCLEOTIDE SEQUENCE [LARGE SCALE GENOMIC DNA]</scope>
    <source>
        <strain evidence="3">JCM 17017</strain>
    </source>
</reference>
<dbReference type="EMBL" id="BAABCM010000014">
    <property type="protein sequence ID" value="GAA3844531.1"/>
    <property type="molecule type" value="Genomic_DNA"/>
</dbReference>
<gene>
    <name evidence="2" type="ORF">GCM10022380_73430</name>
</gene>